<comment type="similarity">
    <text evidence="2 7">Belongs to the ExbD/TolR family.</text>
</comment>
<keyword evidence="7" id="KW-0653">Protein transport</keyword>
<evidence type="ECO:0000256" key="7">
    <source>
        <dbReference type="RuleBase" id="RU003879"/>
    </source>
</evidence>
<keyword evidence="7" id="KW-0813">Transport</keyword>
<dbReference type="GO" id="GO:0005886">
    <property type="term" value="C:plasma membrane"/>
    <property type="evidence" value="ECO:0007669"/>
    <property type="project" value="UniProtKB-SubCell"/>
</dbReference>
<proteinExistence type="inferred from homology"/>
<dbReference type="EMBL" id="MCSW01000047">
    <property type="protein sequence ID" value="PMF30988.1"/>
    <property type="molecule type" value="Genomic_DNA"/>
</dbReference>
<evidence type="ECO:0000256" key="8">
    <source>
        <dbReference type="SAM" id="Phobius"/>
    </source>
</evidence>
<evidence type="ECO:0008006" key="11">
    <source>
        <dbReference type="Google" id="ProtNLM"/>
    </source>
</evidence>
<evidence type="ECO:0000313" key="10">
    <source>
        <dbReference type="Proteomes" id="UP000235405"/>
    </source>
</evidence>
<accession>A0A2N7CJ53</accession>
<keyword evidence="4 7" id="KW-0812">Transmembrane</keyword>
<comment type="caution">
    <text evidence="9">The sequence shown here is derived from an EMBL/GenBank/DDBJ whole genome shotgun (WGS) entry which is preliminary data.</text>
</comment>
<feature type="transmembrane region" description="Helical" evidence="8">
    <location>
        <begin position="21"/>
        <end position="43"/>
    </location>
</feature>
<keyword evidence="5 8" id="KW-1133">Transmembrane helix</keyword>
<evidence type="ECO:0000313" key="9">
    <source>
        <dbReference type="EMBL" id="PMF30988.1"/>
    </source>
</evidence>
<keyword evidence="6 8" id="KW-0472">Membrane</keyword>
<evidence type="ECO:0000256" key="3">
    <source>
        <dbReference type="ARBA" id="ARBA00022475"/>
    </source>
</evidence>
<keyword evidence="3" id="KW-1003">Cell membrane</keyword>
<dbReference type="InterPro" id="IPR003400">
    <property type="entry name" value="ExbD"/>
</dbReference>
<evidence type="ECO:0000256" key="2">
    <source>
        <dbReference type="ARBA" id="ARBA00005811"/>
    </source>
</evidence>
<dbReference type="Pfam" id="PF02472">
    <property type="entry name" value="ExbD"/>
    <property type="match status" value="1"/>
</dbReference>
<dbReference type="GO" id="GO:0015031">
    <property type="term" value="P:protein transport"/>
    <property type="evidence" value="ECO:0007669"/>
    <property type="project" value="UniProtKB-KW"/>
</dbReference>
<name>A0A2N7CJ53_VIBSP</name>
<organism evidence="9 10">
    <name type="scientific">Vibrio splendidus</name>
    <dbReference type="NCBI Taxonomy" id="29497"/>
    <lineage>
        <taxon>Bacteria</taxon>
        <taxon>Pseudomonadati</taxon>
        <taxon>Pseudomonadota</taxon>
        <taxon>Gammaproteobacteria</taxon>
        <taxon>Vibrionales</taxon>
        <taxon>Vibrionaceae</taxon>
        <taxon>Vibrio</taxon>
    </lineage>
</organism>
<dbReference type="Proteomes" id="UP000235405">
    <property type="component" value="Unassembled WGS sequence"/>
</dbReference>
<evidence type="ECO:0000256" key="6">
    <source>
        <dbReference type="ARBA" id="ARBA00023136"/>
    </source>
</evidence>
<dbReference type="AlphaFoldDB" id="A0A2N7CJ53"/>
<evidence type="ECO:0000256" key="4">
    <source>
        <dbReference type="ARBA" id="ARBA00022692"/>
    </source>
</evidence>
<protein>
    <recommendedName>
        <fullName evidence="11">Biopolymer transporter ExbD</fullName>
    </recommendedName>
</protein>
<evidence type="ECO:0000256" key="5">
    <source>
        <dbReference type="ARBA" id="ARBA00022989"/>
    </source>
</evidence>
<sequence length="153" mass="16860">MKINPFHKKASGNETDLNITPFLSLMVVLIPVLLVSAKFSLLAHYDVYAQPNPVVSSSAEPRTVTPYLLRVTSQELILLQADKTLFRHEVADRASLISALTAHLHGLSESAPLSISLEASYSYQDVVGLFDLLAPYDDVFSSISMDVKEMQQP</sequence>
<dbReference type="GO" id="GO:0022857">
    <property type="term" value="F:transmembrane transporter activity"/>
    <property type="evidence" value="ECO:0007669"/>
    <property type="project" value="InterPro"/>
</dbReference>
<reference evidence="10" key="1">
    <citation type="submission" date="2016-07" db="EMBL/GenBank/DDBJ databases">
        <title>Nontailed viruses are major unrecognized killers of bacteria in the ocean.</title>
        <authorList>
            <person name="Kauffman K."/>
            <person name="Hussain F."/>
            <person name="Yang J."/>
            <person name="Arevalo P."/>
            <person name="Brown J."/>
            <person name="Cutler M."/>
            <person name="Kelly L."/>
            <person name="Polz M.F."/>
        </authorList>
    </citation>
    <scope>NUCLEOTIDE SEQUENCE [LARGE SCALE GENOMIC DNA]</scope>
    <source>
        <strain evidence="10">10N.286.54.F3</strain>
    </source>
</reference>
<evidence type="ECO:0000256" key="1">
    <source>
        <dbReference type="ARBA" id="ARBA00004162"/>
    </source>
</evidence>
<dbReference type="RefSeq" id="WP_102481836.1">
    <property type="nucleotide sequence ID" value="NZ_MCSW01000047.1"/>
</dbReference>
<comment type="subcellular location">
    <subcellularLocation>
        <location evidence="1">Cell membrane</location>
        <topology evidence="1">Single-pass membrane protein</topology>
    </subcellularLocation>
    <subcellularLocation>
        <location evidence="7">Cell membrane</location>
        <topology evidence="7">Single-pass type II membrane protein</topology>
    </subcellularLocation>
</comment>
<gene>
    <name evidence="9" type="ORF">BCV19_02920</name>
</gene>